<dbReference type="PANTHER" id="PTHR42754">
    <property type="entry name" value="ENDOGLUCANASE"/>
    <property type="match status" value="1"/>
</dbReference>
<dbReference type="InterPro" id="IPR001547">
    <property type="entry name" value="Glyco_hydro_5"/>
</dbReference>
<accession>A0A7W3Y3F2</accession>
<dbReference type="SUPFAM" id="SSF51445">
    <property type="entry name" value="(Trans)glycosidases"/>
    <property type="match status" value="1"/>
</dbReference>
<dbReference type="GO" id="GO:0000272">
    <property type="term" value="P:polysaccharide catabolic process"/>
    <property type="evidence" value="ECO:0007669"/>
    <property type="project" value="InterPro"/>
</dbReference>
<dbReference type="PROSITE" id="PS00659">
    <property type="entry name" value="GLYCOSYL_HYDROL_F5"/>
    <property type="match status" value="1"/>
</dbReference>
<evidence type="ECO:0000256" key="3">
    <source>
        <dbReference type="RuleBase" id="RU361153"/>
    </source>
</evidence>
<reference evidence="8" key="1">
    <citation type="submission" date="2019-10" db="EMBL/GenBank/DDBJ databases">
        <title>Streptomyces sp. nov., a novel actinobacterium isolated from alkaline environment.</title>
        <authorList>
            <person name="Golinska P."/>
        </authorList>
    </citation>
    <scope>NUCLEOTIDE SEQUENCE [LARGE SCALE GENOMIC DNA]</scope>
    <source>
        <strain evidence="8">DSM 42118</strain>
    </source>
</reference>
<feature type="compositionally biased region" description="Gly residues" evidence="4">
    <location>
        <begin position="336"/>
        <end position="359"/>
    </location>
</feature>
<dbReference type="InterPro" id="IPR018087">
    <property type="entry name" value="Glyco_hydro_5_CS"/>
</dbReference>
<dbReference type="Proteomes" id="UP000538929">
    <property type="component" value="Unassembled WGS sequence"/>
</dbReference>
<evidence type="ECO:0000256" key="1">
    <source>
        <dbReference type="ARBA" id="ARBA00022801"/>
    </source>
</evidence>
<dbReference type="AlphaFoldDB" id="A0A7W3Y3F2"/>
<sequence length="369" mass="39642">MKRATKISTALGGAAAVLLGMVVAAPLSASAQSTARAGLHVSDGRILEANGNDFVMRGVNHPHTWYTQHTAAIGHIKDLGANTVRVVLSSGDRWYKNDTEDVTNVVSLCKRNRLICVLEVHDTTGYGEESEAASLDRAVDYWIDIQDAIKGEEDHVVLNIGNEPHGNQGYQNWTPDTISAINRLRDEDFHHLIMVDAPNWGQDWSNTMRTNARRVFDSDPHANTVFSIHMYGVYETRSAVSSYLNDFVNAGLPILVGEFGHYHSDGNPDEDAILEISEQLGTGYLGWSWSGNSGGVDYLDMVVNFDPNRLTEWGERIFNGPNGIAATAVEATIYGDGNGPGGSDEGTTDGGSGGPGGPGDDTEAPTAPG</sequence>
<dbReference type="Gene3D" id="3.20.20.80">
    <property type="entry name" value="Glycosidases"/>
    <property type="match status" value="1"/>
</dbReference>
<feature type="domain" description="Glycoside hydrolase family 5" evidence="6">
    <location>
        <begin position="48"/>
        <end position="293"/>
    </location>
</feature>
<evidence type="ECO:0000313" key="7">
    <source>
        <dbReference type="EMBL" id="MBB0246789.1"/>
    </source>
</evidence>
<comment type="caution">
    <text evidence="7">The sequence shown here is derived from an EMBL/GenBank/DDBJ whole genome shotgun (WGS) entry which is preliminary data.</text>
</comment>
<dbReference type="RefSeq" id="WP_182608075.1">
    <property type="nucleotide sequence ID" value="NZ_VKHT01001116.1"/>
</dbReference>
<keyword evidence="1 3" id="KW-0378">Hydrolase</keyword>
<evidence type="ECO:0000256" key="4">
    <source>
        <dbReference type="SAM" id="MobiDB-lite"/>
    </source>
</evidence>
<dbReference type="Pfam" id="PF00150">
    <property type="entry name" value="Cellulase"/>
    <property type="match status" value="1"/>
</dbReference>
<keyword evidence="2 3" id="KW-0326">Glycosidase</keyword>
<dbReference type="GO" id="GO:0004553">
    <property type="term" value="F:hydrolase activity, hydrolyzing O-glycosyl compounds"/>
    <property type="evidence" value="ECO:0007669"/>
    <property type="project" value="InterPro"/>
</dbReference>
<dbReference type="PANTHER" id="PTHR42754:SF1">
    <property type="entry name" value="LIPOPROTEIN"/>
    <property type="match status" value="1"/>
</dbReference>
<organism evidence="7 8">
    <name type="scientific">Streptomyces alkaliphilus</name>
    <dbReference type="NCBI Taxonomy" id="1472722"/>
    <lineage>
        <taxon>Bacteria</taxon>
        <taxon>Bacillati</taxon>
        <taxon>Actinomycetota</taxon>
        <taxon>Actinomycetes</taxon>
        <taxon>Kitasatosporales</taxon>
        <taxon>Streptomycetaceae</taxon>
        <taxon>Streptomyces</taxon>
    </lineage>
</organism>
<evidence type="ECO:0000313" key="8">
    <source>
        <dbReference type="Proteomes" id="UP000538929"/>
    </source>
</evidence>
<feature type="non-terminal residue" evidence="7">
    <location>
        <position position="369"/>
    </location>
</feature>
<evidence type="ECO:0000259" key="6">
    <source>
        <dbReference type="Pfam" id="PF00150"/>
    </source>
</evidence>
<feature type="signal peptide" evidence="5">
    <location>
        <begin position="1"/>
        <end position="31"/>
    </location>
</feature>
<protein>
    <submittedName>
        <fullName evidence="7">Cellulase family glycosylhydrolase</fullName>
    </submittedName>
</protein>
<dbReference type="InterPro" id="IPR017853">
    <property type="entry name" value="GH"/>
</dbReference>
<comment type="similarity">
    <text evidence="3">Belongs to the glycosyl hydrolase 5 (cellulase A) family.</text>
</comment>
<dbReference type="EMBL" id="VKHT01001116">
    <property type="protein sequence ID" value="MBB0246789.1"/>
    <property type="molecule type" value="Genomic_DNA"/>
</dbReference>
<name>A0A7W3Y3F2_9ACTN</name>
<feature type="region of interest" description="Disordered" evidence="4">
    <location>
        <begin position="335"/>
        <end position="369"/>
    </location>
</feature>
<proteinExistence type="inferred from homology"/>
<evidence type="ECO:0000256" key="2">
    <source>
        <dbReference type="ARBA" id="ARBA00023295"/>
    </source>
</evidence>
<evidence type="ECO:0000256" key="5">
    <source>
        <dbReference type="SAM" id="SignalP"/>
    </source>
</evidence>
<keyword evidence="5" id="KW-0732">Signal</keyword>
<feature type="chain" id="PRO_5030744593" evidence="5">
    <location>
        <begin position="32"/>
        <end position="369"/>
    </location>
</feature>
<gene>
    <name evidence="7" type="ORF">FNQ90_22375</name>
</gene>
<keyword evidence="8" id="KW-1185">Reference proteome</keyword>